<evidence type="ECO:0000313" key="2">
    <source>
        <dbReference type="EMBL" id="MXO49114.1"/>
    </source>
</evidence>
<keyword evidence="2" id="KW-0808">Transferase</keyword>
<dbReference type="InterPro" id="IPR000182">
    <property type="entry name" value="GNAT_dom"/>
</dbReference>
<dbReference type="GO" id="GO:0008999">
    <property type="term" value="F:protein-N-terminal-alanine acetyltransferase activity"/>
    <property type="evidence" value="ECO:0007669"/>
    <property type="project" value="TreeGrafter"/>
</dbReference>
<reference evidence="2 3" key="1">
    <citation type="submission" date="2019-12" db="EMBL/GenBank/DDBJ databases">
        <title>Genomic-based taxomic classification of the family Erythrobacteraceae.</title>
        <authorList>
            <person name="Xu L."/>
        </authorList>
    </citation>
    <scope>NUCLEOTIDE SEQUENCE [LARGE SCALE GENOMIC DNA]</scope>
    <source>
        <strain evidence="2 3">DSM 17792</strain>
    </source>
</reference>
<protein>
    <submittedName>
        <fullName evidence="2">GNAT family N-acetyltransferase</fullName>
    </submittedName>
</protein>
<dbReference type="SUPFAM" id="SSF55729">
    <property type="entry name" value="Acyl-CoA N-acyltransferases (Nat)"/>
    <property type="match status" value="1"/>
</dbReference>
<dbReference type="InterPro" id="IPR051908">
    <property type="entry name" value="Ribosomal_N-acetyltransferase"/>
</dbReference>
<dbReference type="Proteomes" id="UP000448199">
    <property type="component" value="Unassembled WGS sequence"/>
</dbReference>
<organism evidence="2 3">
    <name type="scientific">Qipengyuania vulgaris</name>
    <dbReference type="NCBI Taxonomy" id="291985"/>
    <lineage>
        <taxon>Bacteria</taxon>
        <taxon>Pseudomonadati</taxon>
        <taxon>Pseudomonadota</taxon>
        <taxon>Alphaproteobacteria</taxon>
        <taxon>Sphingomonadales</taxon>
        <taxon>Erythrobacteraceae</taxon>
        <taxon>Qipengyuania</taxon>
    </lineage>
</organism>
<comment type="caution">
    <text evidence="2">The sequence shown here is derived from an EMBL/GenBank/DDBJ whole genome shotgun (WGS) entry which is preliminary data.</text>
</comment>
<dbReference type="GO" id="GO:0005737">
    <property type="term" value="C:cytoplasm"/>
    <property type="evidence" value="ECO:0007669"/>
    <property type="project" value="TreeGrafter"/>
</dbReference>
<accession>A0A844XUG0</accession>
<sequence>MREVPVLRTARFTLRAMRRSDTAALFPTLSDEAQCRYLTRPAFESEEELWGWLADPEWNGRTWIAEDAAGKVAGRFVAYPAHEDGIEEIGYITCADRQGAGVARECTAALVRHLIEGEGKRKLIAEADMRNSASIRLLERLGFSREALFREHETTHAGLCDVAIYGLLATDPLPED</sequence>
<dbReference type="Pfam" id="PF13302">
    <property type="entry name" value="Acetyltransf_3"/>
    <property type="match status" value="1"/>
</dbReference>
<dbReference type="InterPro" id="IPR016181">
    <property type="entry name" value="Acyl_CoA_acyltransferase"/>
</dbReference>
<dbReference type="AlphaFoldDB" id="A0A844XUG0"/>
<evidence type="ECO:0000313" key="3">
    <source>
        <dbReference type="Proteomes" id="UP000448199"/>
    </source>
</evidence>
<proteinExistence type="predicted"/>
<dbReference type="PANTHER" id="PTHR43441">
    <property type="entry name" value="RIBOSOMAL-PROTEIN-SERINE ACETYLTRANSFERASE"/>
    <property type="match status" value="1"/>
</dbReference>
<name>A0A844XUG0_9SPHN</name>
<keyword evidence="3" id="KW-1185">Reference proteome</keyword>
<evidence type="ECO:0000259" key="1">
    <source>
        <dbReference type="PROSITE" id="PS51186"/>
    </source>
</evidence>
<dbReference type="Gene3D" id="3.40.630.30">
    <property type="match status" value="1"/>
</dbReference>
<dbReference type="PROSITE" id="PS51186">
    <property type="entry name" value="GNAT"/>
    <property type="match status" value="1"/>
</dbReference>
<dbReference type="RefSeq" id="WP_160728645.1">
    <property type="nucleotide sequence ID" value="NZ_WTYC01000007.1"/>
</dbReference>
<gene>
    <name evidence="2" type="ORF">GRI69_12675</name>
</gene>
<dbReference type="PANTHER" id="PTHR43441:SF11">
    <property type="entry name" value="RIBOSOMAL-PROTEIN-SERINE ACETYLTRANSFERASE"/>
    <property type="match status" value="1"/>
</dbReference>
<feature type="domain" description="N-acetyltransferase" evidence="1">
    <location>
        <begin position="12"/>
        <end position="174"/>
    </location>
</feature>
<dbReference type="GO" id="GO:1990189">
    <property type="term" value="F:protein N-terminal-serine acetyltransferase activity"/>
    <property type="evidence" value="ECO:0007669"/>
    <property type="project" value="TreeGrafter"/>
</dbReference>
<dbReference type="OrthoDB" id="5295305at2"/>
<dbReference type="EMBL" id="WTYC01000007">
    <property type="protein sequence ID" value="MXO49114.1"/>
    <property type="molecule type" value="Genomic_DNA"/>
</dbReference>